<name>A0ABN0RBZ5_9LIST</name>
<protein>
    <submittedName>
        <fullName evidence="1">Uncharacterized protein</fullName>
    </submittedName>
</protein>
<proteinExistence type="predicted"/>
<organism evidence="1 2">
    <name type="scientific">Listeria floridensis FSL S10-1187</name>
    <dbReference type="NCBI Taxonomy" id="1265817"/>
    <lineage>
        <taxon>Bacteria</taxon>
        <taxon>Bacillati</taxon>
        <taxon>Bacillota</taxon>
        <taxon>Bacilli</taxon>
        <taxon>Bacillales</taxon>
        <taxon>Listeriaceae</taxon>
        <taxon>Listeria</taxon>
    </lineage>
</organism>
<keyword evidence="2" id="KW-1185">Reference proteome</keyword>
<reference evidence="1 2" key="1">
    <citation type="journal article" date="2014" name="Int. J. Syst. Evol. Microbiol.">
        <title>Listeria floridensis sp. nov., Listeria aquatica sp. nov., Listeria cornellensis sp. nov., Listeria riparia sp. nov. and Listeria grandensis sp. nov., from agricultural and natural environments.</title>
        <authorList>
            <person name="den Bakker H.C."/>
            <person name="Warchocki S."/>
            <person name="Wright E.M."/>
            <person name="Allred A.F."/>
            <person name="Ahlstrom C."/>
            <person name="Manuel C.S."/>
            <person name="Stasiewicz M.J."/>
            <person name="Burrell A."/>
            <person name="Roof S."/>
            <person name="Strawn L."/>
            <person name="Fortes E.D."/>
            <person name="Nightingale K.K."/>
            <person name="Kephart D."/>
            <person name="Wiedmann M."/>
        </authorList>
    </citation>
    <scope>NUCLEOTIDE SEQUENCE [LARGE SCALE GENOMIC DNA]</scope>
    <source>
        <strain evidence="1 2">FSL S10-1187</strain>
    </source>
</reference>
<evidence type="ECO:0000313" key="1">
    <source>
        <dbReference type="EMBL" id="EUJ25740.1"/>
    </source>
</evidence>
<accession>A0ABN0RBZ5</accession>
<gene>
    <name evidence="1" type="ORF">MFLO_14993</name>
</gene>
<dbReference type="Proteomes" id="UP000019249">
    <property type="component" value="Unassembled WGS sequence"/>
</dbReference>
<evidence type="ECO:0000313" key="2">
    <source>
        <dbReference type="Proteomes" id="UP000019249"/>
    </source>
</evidence>
<comment type="caution">
    <text evidence="1">The sequence shown here is derived from an EMBL/GenBank/DDBJ whole genome shotgun (WGS) entry which is preliminary data.</text>
</comment>
<dbReference type="EMBL" id="AODF01000043">
    <property type="protein sequence ID" value="EUJ25740.1"/>
    <property type="molecule type" value="Genomic_DNA"/>
</dbReference>
<sequence>MRIWQGHLKIYRKRQKKTLIHLFTAAHSKATSETRKQVVHEMEKESTQKVKTASEQFLDAFSNSAKGKWSKAAHETFKETGKTLEKLN</sequence>